<comment type="caution">
    <text evidence="2">The sequence shown here is derived from an EMBL/GenBank/DDBJ whole genome shotgun (WGS) entry which is preliminary data.</text>
</comment>
<dbReference type="PANTHER" id="PTHR33303">
    <property type="entry name" value="CYTOPLASMIC PROTEIN-RELATED"/>
    <property type="match status" value="1"/>
</dbReference>
<gene>
    <name evidence="2" type="ORF">C8D99_101170</name>
</gene>
<dbReference type="InterPro" id="IPR003781">
    <property type="entry name" value="CoA-bd"/>
</dbReference>
<dbReference type="EMBL" id="SORI01000001">
    <property type="protein sequence ID" value="TDY65023.1"/>
    <property type="molecule type" value="Genomic_DNA"/>
</dbReference>
<feature type="domain" description="CoA-binding" evidence="1">
    <location>
        <begin position="11"/>
        <end position="106"/>
    </location>
</feature>
<dbReference type="PANTHER" id="PTHR33303:SF2">
    <property type="entry name" value="COA-BINDING DOMAIN-CONTAINING PROTEIN"/>
    <property type="match status" value="1"/>
</dbReference>
<dbReference type="Proteomes" id="UP000295066">
    <property type="component" value="Unassembled WGS sequence"/>
</dbReference>
<dbReference type="Gene3D" id="3.40.50.720">
    <property type="entry name" value="NAD(P)-binding Rossmann-like Domain"/>
    <property type="match status" value="1"/>
</dbReference>
<name>A0A4R8MGA4_9BACT</name>
<proteinExistence type="predicted"/>
<organism evidence="2 3">
    <name type="scientific">Aminivibrio pyruvatiphilus</name>
    <dbReference type="NCBI Taxonomy" id="1005740"/>
    <lineage>
        <taxon>Bacteria</taxon>
        <taxon>Thermotogati</taxon>
        <taxon>Synergistota</taxon>
        <taxon>Synergistia</taxon>
        <taxon>Synergistales</taxon>
        <taxon>Aminobacteriaceae</taxon>
        <taxon>Aminivibrio</taxon>
    </lineage>
</organism>
<evidence type="ECO:0000259" key="1">
    <source>
        <dbReference type="SMART" id="SM00881"/>
    </source>
</evidence>
<evidence type="ECO:0000313" key="2">
    <source>
        <dbReference type="EMBL" id="TDY65023.1"/>
    </source>
</evidence>
<dbReference type="InterPro" id="IPR036291">
    <property type="entry name" value="NAD(P)-bd_dom_sf"/>
</dbReference>
<dbReference type="SMART" id="SM00881">
    <property type="entry name" value="CoA_binding"/>
    <property type="match status" value="1"/>
</dbReference>
<dbReference type="Pfam" id="PF13380">
    <property type="entry name" value="CoA_binding_2"/>
    <property type="match status" value="1"/>
</dbReference>
<keyword evidence="3" id="KW-1185">Reference proteome</keyword>
<sequence>MKKEEILERFVCTPSRVAVVGASPKEDRPVFRVMNYLAGAGFTLFPVNPGYAGTEILGRPCAAGLEFLEGGVDVVALFLSAKQQGNVAADLEKLPSRPVVWFQPGAENEDLAAELERKGYDVVPSDCLMADHMNKCR</sequence>
<dbReference type="RefSeq" id="WP_133955373.1">
    <property type="nucleotide sequence ID" value="NZ_SORI01000001.1"/>
</dbReference>
<protein>
    <recommendedName>
        <fullName evidence="1">CoA-binding domain-containing protein</fullName>
    </recommendedName>
</protein>
<evidence type="ECO:0000313" key="3">
    <source>
        <dbReference type="Proteomes" id="UP000295066"/>
    </source>
</evidence>
<reference evidence="2 3" key="1">
    <citation type="submission" date="2019-03" db="EMBL/GenBank/DDBJ databases">
        <title>Genomic Encyclopedia of Type Strains, Phase IV (KMG-IV): sequencing the most valuable type-strain genomes for metagenomic binning, comparative biology and taxonomic classification.</title>
        <authorList>
            <person name="Goeker M."/>
        </authorList>
    </citation>
    <scope>NUCLEOTIDE SEQUENCE [LARGE SCALE GENOMIC DNA]</scope>
    <source>
        <strain evidence="2 3">DSM 25964</strain>
    </source>
</reference>
<dbReference type="OrthoDB" id="9804695at2"/>
<accession>A0A4R8MGA4</accession>
<dbReference type="AlphaFoldDB" id="A0A4R8MGA4"/>
<dbReference type="SUPFAM" id="SSF51735">
    <property type="entry name" value="NAD(P)-binding Rossmann-fold domains"/>
    <property type="match status" value="1"/>
</dbReference>